<evidence type="ECO:0000313" key="2">
    <source>
        <dbReference type="Proteomes" id="UP001163321"/>
    </source>
</evidence>
<dbReference type="EMBL" id="CM047591">
    <property type="protein sequence ID" value="KAI9919088.1"/>
    <property type="molecule type" value="Genomic_DNA"/>
</dbReference>
<comment type="caution">
    <text evidence="1">The sequence shown here is derived from an EMBL/GenBank/DDBJ whole genome shotgun (WGS) entry which is preliminary data.</text>
</comment>
<name>A0ACC0WJQ3_9STRA</name>
<sequence>MFRSPKPGDWAAEDESALALPTPAPGLQASSPTPPPSIQDNRRTSGERFHRDRMNRGGRVERDREYHSGRAWGLHWILSSQLIYSL</sequence>
<organism evidence="1 2">
    <name type="scientific">Peronosclerospora sorghi</name>
    <dbReference type="NCBI Taxonomy" id="230839"/>
    <lineage>
        <taxon>Eukaryota</taxon>
        <taxon>Sar</taxon>
        <taxon>Stramenopiles</taxon>
        <taxon>Oomycota</taxon>
        <taxon>Peronosporomycetes</taxon>
        <taxon>Peronosporales</taxon>
        <taxon>Peronosporaceae</taxon>
        <taxon>Peronosclerospora</taxon>
    </lineage>
</organism>
<proteinExistence type="predicted"/>
<dbReference type="Proteomes" id="UP001163321">
    <property type="component" value="Chromosome 12"/>
</dbReference>
<evidence type="ECO:0000313" key="1">
    <source>
        <dbReference type="EMBL" id="KAI9919088.1"/>
    </source>
</evidence>
<protein>
    <submittedName>
        <fullName evidence="1">Uncharacterized protein</fullName>
    </submittedName>
</protein>
<reference evidence="1 2" key="1">
    <citation type="journal article" date="2022" name="bioRxiv">
        <title>The genome of the oomycete Peronosclerospora sorghi, a cosmopolitan pathogen of maize and sorghum, is inflated with dispersed pseudogenes.</title>
        <authorList>
            <person name="Fletcher K."/>
            <person name="Martin F."/>
            <person name="Isakeit T."/>
            <person name="Cavanaugh K."/>
            <person name="Magill C."/>
            <person name="Michelmore R."/>
        </authorList>
    </citation>
    <scope>NUCLEOTIDE SEQUENCE [LARGE SCALE GENOMIC DNA]</scope>
    <source>
        <strain evidence="1">P6</strain>
    </source>
</reference>
<accession>A0ACC0WJQ3</accession>
<keyword evidence="2" id="KW-1185">Reference proteome</keyword>
<gene>
    <name evidence="1" type="ORF">PsorP6_012248</name>
</gene>